<accession>S4PKU0</accession>
<feature type="non-terminal residue" evidence="1">
    <location>
        <position position="67"/>
    </location>
</feature>
<reference evidence="1" key="1">
    <citation type="journal article" date="2013" name="BMC Genomics">
        <title>Unscrambling butterfly oogenesis.</title>
        <authorList>
            <person name="Carter J.M."/>
            <person name="Baker S.C."/>
            <person name="Pink R."/>
            <person name="Carter D.R."/>
            <person name="Collins A."/>
            <person name="Tomlin J."/>
            <person name="Gibbs M."/>
            <person name="Breuker C.J."/>
        </authorList>
    </citation>
    <scope>NUCLEOTIDE SEQUENCE</scope>
    <source>
        <tissue evidence="1">Ovary</tissue>
    </source>
</reference>
<reference evidence="1" key="2">
    <citation type="submission" date="2013-05" db="EMBL/GenBank/DDBJ databases">
        <authorList>
            <person name="Carter J.-M."/>
            <person name="Baker S.C."/>
            <person name="Pink R."/>
            <person name="Carter D.R.F."/>
            <person name="Collins A."/>
            <person name="Tomlin J."/>
            <person name="Gibbs M."/>
            <person name="Breuker C.J."/>
        </authorList>
    </citation>
    <scope>NUCLEOTIDE SEQUENCE</scope>
    <source>
        <tissue evidence="1">Ovary</tissue>
    </source>
</reference>
<organism evidence="1">
    <name type="scientific">Pararge aegeria</name>
    <name type="common">speckled wood butterfly</name>
    <dbReference type="NCBI Taxonomy" id="116150"/>
    <lineage>
        <taxon>Eukaryota</taxon>
        <taxon>Metazoa</taxon>
        <taxon>Ecdysozoa</taxon>
        <taxon>Arthropoda</taxon>
        <taxon>Hexapoda</taxon>
        <taxon>Insecta</taxon>
        <taxon>Pterygota</taxon>
        <taxon>Neoptera</taxon>
        <taxon>Endopterygota</taxon>
        <taxon>Lepidoptera</taxon>
        <taxon>Glossata</taxon>
        <taxon>Ditrysia</taxon>
        <taxon>Papilionoidea</taxon>
        <taxon>Nymphalidae</taxon>
        <taxon>Satyrinae</taxon>
        <taxon>Satyrini</taxon>
        <taxon>Parargina</taxon>
        <taxon>Pararge</taxon>
    </lineage>
</organism>
<sequence>GDDEEEEEDEEMDKKEILQQINERALEKSIKLEKDVDTCFGFDEDDDGDEEEVEINYKDKVELHNMT</sequence>
<feature type="non-terminal residue" evidence="1">
    <location>
        <position position="1"/>
    </location>
</feature>
<name>S4PKU0_9NEOP</name>
<dbReference type="EMBL" id="GAIX01002082">
    <property type="protein sequence ID" value="JAA90478.1"/>
    <property type="molecule type" value="Transcribed_RNA"/>
</dbReference>
<dbReference type="AlphaFoldDB" id="S4PKU0"/>
<proteinExistence type="predicted"/>
<evidence type="ECO:0000313" key="1">
    <source>
        <dbReference type="EMBL" id="JAA90478.1"/>
    </source>
</evidence>
<protein>
    <submittedName>
        <fullName evidence="1">Uncharacterized protein</fullName>
    </submittedName>
</protein>